<name>A0ABV5G815_9MICC</name>
<gene>
    <name evidence="1" type="ORF">ACFFX0_22825</name>
    <name evidence="2" type="ORF">ACFFX0_29400</name>
</gene>
<protein>
    <submittedName>
        <fullName evidence="2">Uncharacterized protein</fullName>
    </submittedName>
</protein>
<organism evidence="2 3">
    <name type="scientific">Citricoccus parietis</name>
    <dbReference type="NCBI Taxonomy" id="592307"/>
    <lineage>
        <taxon>Bacteria</taxon>
        <taxon>Bacillati</taxon>
        <taxon>Actinomycetota</taxon>
        <taxon>Actinomycetes</taxon>
        <taxon>Micrococcales</taxon>
        <taxon>Micrococcaceae</taxon>
        <taxon>Citricoccus</taxon>
    </lineage>
</organism>
<proteinExistence type="predicted"/>
<evidence type="ECO:0000313" key="1">
    <source>
        <dbReference type="EMBL" id="MFB9073877.1"/>
    </source>
</evidence>
<evidence type="ECO:0000313" key="3">
    <source>
        <dbReference type="Proteomes" id="UP001589575"/>
    </source>
</evidence>
<dbReference type="EMBL" id="JBHMFI010000001">
    <property type="protein sequence ID" value="MFB9073877.1"/>
    <property type="molecule type" value="Genomic_DNA"/>
</dbReference>
<comment type="caution">
    <text evidence="2">The sequence shown here is derived from an EMBL/GenBank/DDBJ whole genome shotgun (WGS) entry which is preliminary data.</text>
</comment>
<accession>A0ABV5G815</accession>
<dbReference type="Proteomes" id="UP001589575">
    <property type="component" value="Unassembled WGS sequence"/>
</dbReference>
<evidence type="ECO:0000313" key="2">
    <source>
        <dbReference type="EMBL" id="MFB9075075.1"/>
    </source>
</evidence>
<sequence>MASACIHLDFELHQTLWRVEIPDPAPFRVRQVPLGQMRDHVKRARRVHPRDQIIQLRAGIECSAPHLDIGAPILIDSVEFLRRLLPNLIGG</sequence>
<reference evidence="2 3" key="1">
    <citation type="submission" date="2024-09" db="EMBL/GenBank/DDBJ databases">
        <authorList>
            <person name="Sun Q."/>
            <person name="Mori K."/>
        </authorList>
    </citation>
    <scope>NUCLEOTIDE SEQUENCE [LARGE SCALE GENOMIC DNA]</scope>
    <source>
        <strain evidence="2 3">CCM 7609</strain>
    </source>
</reference>
<keyword evidence="3" id="KW-1185">Reference proteome</keyword>
<dbReference type="EMBL" id="JBHMFI010000010">
    <property type="protein sequence ID" value="MFB9075075.1"/>
    <property type="molecule type" value="Genomic_DNA"/>
</dbReference>